<proteinExistence type="predicted"/>
<comment type="caution">
    <text evidence="2">The sequence shown here is derived from an EMBL/GenBank/DDBJ whole genome shotgun (WGS) entry which is preliminary data.</text>
</comment>
<evidence type="ECO:0000313" key="2">
    <source>
        <dbReference type="EMBL" id="KAK1541759.1"/>
    </source>
</evidence>
<name>A0ABQ9SQF6_9PEZI</name>
<gene>
    <name evidence="2" type="ORF">CPAR01_05146</name>
</gene>
<keyword evidence="3" id="KW-1185">Reference proteome</keyword>
<protein>
    <submittedName>
        <fullName evidence="2">Uncharacterized protein</fullName>
    </submittedName>
</protein>
<reference evidence="2 3" key="1">
    <citation type="submission" date="2016-10" db="EMBL/GenBank/DDBJ databases">
        <title>The genome sequence of Colletotrichum fioriniae PJ7.</title>
        <authorList>
            <person name="Baroncelli R."/>
        </authorList>
    </citation>
    <scope>NUCLEOTIDE SEQUENCE [LARGE SCALE GENOMIC DNA]</scope>
    <source>
        <strain evidence="2 3">IMI 384185</strain>
    </source>
</reference>
<accession>A0ABQ9SQF6</accession>
<organism evidence="2 3">
    <name type="scientific">Colletotrichum paranaense</name>
    <dbReference type="NCBI Taxonomy" id="1914294"/>
    <lineage>
        <taxon>Eukaryota</taxon>
        <taxon>Fungi</taxon>
        <taxon>Dikarya</taxon>
        <taxon>Ascomycota</taxon>
        <taxon>Pezizomycotina</taxon>
        <taxon>Sordariomycetes</taxon>
        <taxon>Hypocreomycetidae</taxon>
        <taxon>Glomerellales</taxon>
        <taxon>Glomerellaceae</taxon>
        <taxon>Colletotrichum</taxon>
        <taxon>Colletotrichum acutatum species complex</taxon>
    </lineage>
</organism>
<feature type="region of interest" description="Disordered" evidence="1">
    <location>
        <begin position="113"/>
        <end position="137"/>
    </location>
</feature>
<sequence>MPLVYHQGSQGLGLSWGLVVGVWRTVSPLETELMPALGGELEQRELRMGTPPFLPACAMQHFVRSGGTWKLLKPPFLSYTRSALGPFVRTKPSRYWEHSIAWRQRRERDRDVRETERWASHGHAAAGLHSTANGSQA</sequence>
<dbReference type="EMBL" id="MOPA01000004">
    <property type="protein sequence ID" value="KAK1541759.1"/>
    <property type="molecule type" value="Genomic_DNA"/>
</dbReference>
<dbReference type="GeneID" id="85373324"/>
<feature type="compositionally biased region" description="Low complexity" evidence="1">
    <location>
        <begin position="121"/>
        <end position="137"/>
    </location>
</feature>
<dbReference type="Proteomes" id="UP001241169">
    <property type="component" value="Unassembled WGS sequence"/>
</dbReference>
<dbReference type="RefSeq" id="XP_060350891.1">
    <property type="nucleotide sequence ID" value="XM_060489425.1"/>
</dbReference>
<evidence type="ECO:0000256" key="1">
    <source>
        <dbReference type="SAM" id="MobiDB-lite"/>
    </source>
</evidence>
<evidence type="ECO:0000313" key="3">
    <source>
        <dbReference type="Proteomes" id="UP001241169"/>
    </source>
</evidence>